<keyword evidence="3" id="KW-0206">Cytoskeleton</keyword>
<name>A0A9P6QGH9_9FUNG</name>
<comment type="similarity">
    <text evidence="1 3">Belongs to the TBCA family.</text>
</comment>
<accession>A0A9P6QGH9</accession>
<dbReference type="GO" id="GO:0048487">
    <property type="term" value="F:beta-tubulin binding"/>
    <property type="evidence" value="ECO:0007669"/>
    <property type="project" value="InterPro"/>
</dbReference>
<sequence length="103" mass="11999">MSTRDLTIKTNVLKRLAKEKIFYEKEKVAQEAKIEAMIVADPDNYDIKKQREVLDETLDMFPDLERRTLAAREDLAKIVNTCPPDLRSSKEYEDAVQMLEAHE</sequence>
<reference evidence="4" key="1">
    <citation type="journal article" date="2020" name="Fungal Divers.">
        <title>Resolving the Mortierellaceae phylogeny through synthesis of multi-gene phylogenetics and phylogenomics.</title>
        <authorList>
            <person name="Vandepol N."/>
            <person name="Liber J."/>
            <person name="Desiro A."/>
            <person name="Na H."/>
            <person name="Kennedy M."/>
            <person name="Barry K."/>
            <person name="Grigoriev I.V."/>
            <person name="Miller A.N."/>
            <person name="O'Donnell K."/>
            <person name="Stajich J.E."/>
            <person name="Bonito G."/>
        </authorList>
    </citation>
    <scope>NUCLEOTIDE SEQUENCE</scope>
    <source>
        <strain evidence="4">BC1065</strain>
    </source>
</reference>
<keyword evidence="2 3" id="KW-0143">Chaperone</keyword>
<evidence type="ECO:0000256" key="1">
    <source>
        <dbReference type="ARBA" id="ARBA00006806"/>
    </source>
</evidence>
<gene>
    <name evidence="4" type="ORF">DFQ27_007837</name>
</gene>
<evidence type="ECO:0000313" key="5">
    <source>
        <dbReference type="Proteomes" id="UP000807716"/>
    </source>
</evidence>
<keyword evidence="5" id="KW-1185">Reference proteome</keyword>
<keyword evidence="3" id="KW-0963">Cytoplasm</keyword>
<dbReference type="AlphaFoldDB" id="A0A9P6QGH9"/>
<evidence type="ECO:0000256" key="3">
    <source>
        <dbReference type="RuleBase" id="RU364030"/>
    </source>
</evidence>
<dbReference type="GO" id="GO:0007023">
    <property type="term" value="P:post-chaperonin tubulin folding pathway"/>
    <property type="evidence" value="ECO:0007669"/>
    <property type="project" value="UniProtKB-UniRule"/>
</dbReference>
<dbReference type="SUPFAM" id="SSF46988">
    <property type="entry name" value="Tubulin chaperone cofactor A"/>
    <property type="match status" value="1"/>
</dbReference>
<dbReference type="OrthoDB" id="296187at2759"/>
<proteinExistence type="inferred from homology"/>
<dbReference type="GO" id="GO:0005829">
    <property type="term" value="C:cytosol"/>
    <property type="evidence" value="ECO:0007669"/>
    <property type="project" value="TreeGrafter"/>
</dbReference>
<dbReference type="Proteomes" id="UP000807716">
    <property type="component" value="Unassembled WGS sequence"/>
</dbReference>
<dbReference type="InterPro" id="IPR036126">
    <property type="entry name" value="TBCA_sf"/>
</dbReference>
<comment type="caution">
    <text evidence="4">The sequence shown here is derived from an EMBL/GenBank/DDBJ whole genome shotgun (WGS) entry which is preliminary data.</text>
</comment>
<dbReference type="InterPro" id="IPR004226">
    <property type="entry name" value="TBCA"/>
</dbReference>
<evidence type="ECO:0000256" key="2">
    <source>
        <dbReference type="ARBA" id="ARBA00023186"/>
    </source>
</evidence>
<comment type="subcellular location">
    <subcellularLocation>
        <location evidence="3">Cytoplasm</location>
        <location evidence="3">Cytoskeleton</location>
    </subcellularLocation>
</comment>
<dbReference type="Pfam" id="PF02970">
    <property type="entry name" value="TBCA"/>
    <property type="match status" value="1"/>
</dbReference>
<dbReference type="PANTHER" id="PTHR21500">
    <property type="entry name" value="TUBULIN-SPECIFIC CHAPERONE A"/>
    <property type="match status" value="1"/>
</dbReference>
<keyword evidence="3" id="KW-0493">Microtubule</keyword>
<dbReference type="Gene3D" id="1.20.58.90">
    <property type="match status" value="1"/>
</dbReference>
<organism evidence="4 5">
    <name type="scientific">Actinomortierella ambigua</name>
    <dbReference type="NCBI Taxonomy" id="1343610"/>
    <lineage>
        <taxon>Eukaryota</taxon>
        <taxon>Fungi</taxon>
        <taxon>Fungi incertae sedis</taxon>
        <taxon>Mucoromycota</taxon>
        <taxon>Mortierellomycotina</taxon>
        <taxon>Mortierellomycetes</taxon>
        <taxon>Mortierellales</taxon>
        <taxon>Mortierellaceae</taxon>
        <taxon>Actinomortierella</taxon>
    </lineage>
</organism>
<protein>
    <recommendedName>
        <fullName evidence="3">Tubulin-specific chaperone A</fullName>
    </recommendedName>
</protein>
<dbReference type="GO" id="GO:0007021">
    <property type="term" value="P:tubulin complex assembly"/>
    <property type="evidence" value="ECO:0007669"/>
    <property type="project" value="UniProtKB-UniRule"/>
</dbReference>
<dbReference type="EMBL" id="JAAAJB010000063">
    <property type="protein sequence ID" value="KAG0267966.1"/>
    <property type="molecule type" value="Genomic_DNA"/>
</dbReference>
<comment type="subunit">
    <text evidence="3">Supercomplex made of cofactors A to E. Cofactors A and D function by capturing and stabilizing tubulin in a quasi-native conformation. Cofactor E binds to the cofactor D-tubulin complex; interaction with cofactor C then causes the release of tubulin polypeptides that are committed to the native state.</text>
</comment>
<dbReference type="GO" id="GO:0005874">
    <property type="term" value="C:microtubule"/>
    <property type="evidence" value="ECO:0007669"/>
    <property type="project" value="UniProtKB-KW"/>
</dbReference>
<evidence type="ECO:0000313" key="4">
    <source>
        <dbReference type="EMBL" id="KAG0267966.1"/>
    </source>
</evidence>
<dbReference type="PANTHER" id="PTHR21500:SF0">
    <property type="entry name" value="TUBULIN-SPECIFIC CHAPERONE A"/>
    <property type="match status" value="1"/>
</dbReference>